<keyword evidence="1" id="KW-0732">Signal</keyword>
<proteinExistence type="predicted"/>
<dbReference type="AlphaFoldDB" id="A0AA85BYN9"/>
<feature type="signal peptide" evidence="1">
    <location>
        <begin position="1"/>
        <end position="17"/>
    </location>
</feature>
<dbReference type="Proteomes" id="UP000050791">
    <property type="component" value="Unassembled WGS sequence"/>
</dbReference>
<reference evidence="3 4" key="1">
    <citation type="submission" date="2023-11" db="UniProtKB">
        <authorList>
            <consortium name="WormBaseParasite"/>
        </authorList>
    </citation>
    <scope>IDENTIFICATION</scope>
</reference>
<dbReference type="WBParaSite" id="SMTH1_90680.4">
    <property type="protein sequence ID" value="SMTH1_90680.4"/>
    <property type="gene ID" value="SMTH1_90680"/>
</dbReference>
<feature type="chain" id="PRO_5041589379" description="Secreted protein" evidence="1">
    <location>
        <begin position="18"/>
        <end position="86"/>
    </location>
</feature>
<protein>
    <recommendedName>
        <fullName evidence="5">Secreted protein</fullName>
    </recommendedName>
</protein>
<evidence type="ECO:0008006" key="5">
    <source>
        <dbReference type="Google" id="ProtNLM"/>
    </source>
</evidence>
<evidence type="ECO:0000256" key="1">
    <source>
        <dbReference type="SAM" id="SignalP"/>
    </source>
</evidence>
<dbReference type="WBParaSite" id="SMTH1_90680.1">
    <property type="protein sequence ID" value="SMTH1_90680.1"/>
    <property type="gene ID" value="SMTH1_90680"/>
</dbReference>
<organism evidence="2 3">
    <name type="scientific">Schistosoma mattheei</name>
    <dbReference type="NCBI Taxonomy" id="31246"/>
    <lineage>
        <taxon>Eukaryota</taxon>
        <taxon>Metazoa</taxon>
        <taxon>Spiralia</taxon>
        <taxon>Lophotrochozoa</taxon>
        <taxon>Platyhelminthes</taxon>
        <taxon>Trematoda</taxon>
        <taxon>Digenea</taxon>
        <taxon>Strigeidida</taxon>
        <taxon>Schistosomatoidea</taxon>
        <taxon>Schistosomatidae</taxon>
        <taxon>Schistosoma</taxon>
    </lineage>
</organism>
<sequence>MFLLVVILFVLFEGINGGGKAPMLISIPREFFPKETVTEVEPTWEITTTTTEPTTEDSEESSSIYQILLNLLHKLWAMVKYLLDFL</sequence>
<evidence type="ECO:0000313" key="2">
    <source>
        <dbReference type="Proteomes" id="UP000050791"/>
    </source>
</evidence>
<evidence type="ECO:0000313" key="3">
    <source>
        <dbReference type="WBParaSite" id="SMTH1_90680.1"/>
    </source>
</evidence>
<accession>A0AA85BYN9</accession>
<name>A0AA85BYN9_9TREM</name>
<evidence type="ECO:0000313" key="4">
    <source>
        <dbReference type="WBParaSite" id="SMTH1_90680.4"/>
    </source>
</evidence>